<reference evidence="2 3" key="1">
    <citation type="submission" date="2019-06" db="EMBL/GenBank/DDBJ databases">
        <title>Spirosoma utsteinense sp. nov. isolated from Antarctic ice-free soils.</title>
        <authorList>
            <person name="Tahon G."/>
        </authorList>
    </citation>
    <scope>NUCLEOTIDE SEQUENCE [LARGE SCALE GENOMIC DNA]</scope>
    <source>
        <strain evidence="2 3">LMG 31447</strain>
    </source>
</reference>
<feature type="transmembrane region" description="Helical" evidence="1">
    <location>
        <begin position="73"/>
        <end position="91"/>
    </location>
</feature>
<protein>
    <submittedName>
        <fullName evidence="2">Uncharacterized protein</fullName>
    </submittedName>
</protein>
<keyword evidence="1" id="KW-1133">Transmembrane helix</keyword>
<name>A0ABR6W7W0_9BACT</name>
<keyword evidence="3" id="KW-1185">Reference proteome</keyword>
<gene>
    <name evidence="2" type="ORF">FH603_3179</name>
</gene>
<comment type="caution">
    <text evidence="2">The sequence shown here is derived from an EMBL/GenBank/DDBJ whole genome shotgun (WGS) entry which is preliminary data.</text>
</comment>
<dbReference type="Proteomes" id="UP000700732">
    <property type="component" value="Unassembled WGS sequence"/>
</dbReference>
<feature type="transmembrane region" description="Helical" evidence="1">
    <location>
        <begin position="111"/>
        <end position="131"/>
    </location>
</feature>
<proteinExistence type="predicted"/>
<feature type="transmembrane region" description="Helical" evidence="1">
    <location>
        <begin position="21"/>
        <end position="39"/>
    </location>
</feature>
<feature type="transmembrane region" description="Helical" evidence="1">
    <location>
        <begin position="137"/>
        <end position="155"/>
    </location>
</feature>
<keyword evidence="1" id="KW-0472">Membrane</keyword>
<keyword evidence="1" id="KW-0812">Transmembrane</keyword>
<organism evidence="2 3">
    <name type="scientific">Spirosoma utsteinense</name>
    <dbReference type="NCBI Taxonomy" id="2585773"/>
    <lineage>
        <taxon>Bacteria</taxon>
        <taxon>Pseudomonadati</taxon>
        <taxon>Bacteroidota</taxon>
        <taxon>Cytophagia</taxon>
        <taxon>Cytophagales</taxon>
        <taxon>Cytophagaceae</taxon>
        <taxon>Spirosoma</taxon>
    </lineage>
</organism>
<dbReference type="EMBL" id="VFIA01000018">
    <property type="protein sequence ID" value="MBC3792665.1"/>
    <property type="molecule type" value="Genomic_DNA"/>
</dbReference>
<evidence type="ECO:0000256" key="1">
    <source>
        <dbReference type="SAM" id="Phobius"/>
    </source>
</evidence>
<evidence type="ECO:0000313" key="2">
    <source>
        <dbReference type="EMBL" id="MBC3792665.1"/>
    </source>
</evidence>
<accession>A0ABR6W7W0</accession>
<evidence type="ECO:0000313" key="3">
    <source>
        <dbReference type="Proteomes" id="UP000700732"/>
    </source>
</evidence>
<sequence length="164" mass="18940">MKKKHWVDMKTKWLFPHHYRLIGWLIFVPSALLGLAAFYEEFDLFDSLGSVSPGSHMFKSDDFFASLFSNANFTDELAAVGVIAGLLFIAFSREKVEDEMIGQLQLEALQWSVYVNYLVLAIAIVAVYDGAFFNVMIYNMFTVLLVFIGWFRWLIFRSNQRIIA</sequence>